<protein>
    <recommendedName>
        <fullName evidence="4">NR LBD domain-containing protein</fullName>
    </recommendedName>
</protein>
<reference evidence="6" key="1">
    <citation type="submission" date="2022-10" db="EMBL/GenBank/DDBJ databases">
        <title>Genome assembly of Pristionchus species.</title>
        <authorList>
            <person name="Yoshida K."/>
            <person name="Sommer R.J."/>
        </authorList>
    </citation>
    <scope>NUCLEOTIDE SEQUENCE [LARGE SCALE GENOMIC DNA]</scope>
    <source>
        <strain evidence="6">RS5460</strain>
    </source>
</reference>
<dbReference type="Gene3D" id="1.10.565.10">
    <property type="entry name" value="Retinoid X Receptor"/>
    <property type="match status" value="1"/>
</dbReference>
<evidence type="ECO:0000256" key="2">
    <source>
        <dbReference type="ARBA" id="ARBA00023163"/>
    </source>
</evidence>
<dbReference type="PANTHER" id="PTHR46011">
    <property type="entry name" value="NUCLEAR HORMONE RECEPTOR FAMILY MEMBER NHR-86-RELATED"/>
    <property type="match status" value="1"/>
</dbReference>
<keyword evidence="3" id="KW-0675">Receptor</keyword>
<dbReference type="InterPro" id="IPR000536">
    <property type="entry name" value="Nucl_hrmn_rcpt_lig-bd"/>
</dbReference>
<evidence type="ECO:0000313" key="5">
    <source>
        <dbReference type="EMBL" id="GMR46507.1"/>
    </source>
</evidence>
<dbReference type="SUPFAM" id="SSF48508">
    <property type="entry name" value="Nuclear receptor ligand-binding domain"/>
    <property type="match status" value="1"/>
</dbReference>
<gene>
    <name evidence="5" type="ORF">PMAYCL1PPCAC_16702</name>
</gene>
<keyword evidence="2" id="KW-0804">Transcription</keyword>
<evidence type="ECO:0000259" key="4">
    <source>
        <dbReference type="Pfam" id="PF00104"/>
    </source>
</evidence>
<dbReference type="AlphaFoldDB" id="A0AAN5CLC8"/>
<dbReference type="PANTHER" id="PTHR46011:SF6">
    <property type="entry name" value="HIGH ZINC ACTIVATED NUCLEAR RECEPTOR PROTEIN"/>
    <property type="match status" value="1"/>
</dbReference>
<comment type="caution">
    <text evidence="5">The sequence shown here is derived from an EMBL/GenBank/DDBJ whole genome shotgun (WGS) entry which is preliminary data.</text>
</comment>
<name>A0AAN5CLC8_9BILA</name>
<keyword evidence="6" id="KW-1185">Reference proteome</keyword>
<feature type="domain" description="NR LBD" evidence="4">
    <location>
        <begin position="16"/>
        <end position="84"/>
    </location>
</feature>
<feature type="non-terminal residue" evidence="5">
    <location>
        <position position="115"/>
    </location>
</feature>
<organism evidence="5 6">
    <name type="scientific">Pristionchus mayeri</name>
    <dbReference type="NCBI Taxonomy" id="1317129"/>
    <lineage>
        <taxon>Eukaryota</taxon>
        <taxon>Metazoa</taxon>
        <taxon>Ecdysozoa</taxon>
        <taxon>Nematoda</taxon>
        <taxon>Chromadorea</taxon>
        <taxon>Rhabditida</taxon>
        <taxon>Rhabditina</taxon>
        <taxon>Diplogasteromorpha</taxon>
        <taxon>Diplogasteroidea</taxon>
        <taxon>Neodiplogasteridae</taxon>
        <taxon>Pristionchus</taxon>
    </lineage>
</organism>
<dbReference type="Proteomes" id="UP001328107">
    <property type="component" value="Unassembled WGS sequence"/>
</dbReference>
<evidence type="ECO:0000313" key="6">
    <source>
        <dbReference type="Proteomes" id="UP001328107"/>
    </source>
</evidence>
<keyword evidence="1" id="KW-0805">Transcription regulation</keyword>
<dbReference type="GO" id="GO:0005634">
    <property type="term" value="C:nucleus"/>
    <property type="evidence" value="ECO:0007669"/>
    <property type="project" value="TreeGrafter"/>
</dbReference>
<evidence type="ECO:0000256" key="3">
    <source>
        <dbReference type="ARBA" id="ARBA00023170"/>
    </source>
</evidence>
<proteinExistence type="predicted"/>
<dbReference type="Pfam" id="PF00104">
    <property type="entry name" value="Hormone_recep"/>
    <property type="match status" value="1"/>
</dbReference>
<dbReference type="GO" id="GO:0003700">
    <property type="term" value="F:DNA-binding transcription factor activity"/>
    <property type="evidence" value="ECO:0007669"/>
    <property type="project" value="TreeGrafter"/>
</dbReference>
<sequence>MNEYMELFGSIGKLSQLTEREFYALAVLIYCDIDTSSDLPEDIVVVTQKTREQLFKELQRYYREELNLHDYSKRLGNLMSLVHCAGEAALLIYEEQRMYSTMFDVYSDDRLLREL</sequence>
<dbReference type="EMBL" id="BTRK01000004">
    <property type="protein sequence ID" value="GMR46507.1"/>
    <property type="molecule type" value="Genomic_DNA"/>
</dbReference>
<evidence type="ECO:0000256" key="1">
    <source>
        <dbReference type="ARBA" id="ARBA00023015"/>
    </source>
</evidence>
<dbReference type="InterPro" id="IPR035500">
    <property type="entry name" value="NHR-like_dom_sf"/>
</dbReference>
<accession>A0AAN5CLC8</accession>